<evidence type="ECO:0000259" key="7">
    <source>
        <dbReference type="Pfam" id="PF13086"/>
    </source>
</evidence>
<protein>
    <submittedName>
        <fullName evidence="9">AAA domain-containing protein</fullName>
    </submittedName>
</protein>
<comment type="similarity">
    <text evidence="1">Belongs to the DNA2/NAM7 helicase family.</text>
</comment>
<feature type="domain" description="DNA2/NAM7 helicase helicase" evidence="7">
    <location>
        <begin position="312"/>
        <end position="488"/>
    </location>
</feature>
<keyword evidence="2" id="KW-0547">Nucleotide-binding</keyword>
<evidence type="ECO:0000256" key="5">
    <source>
        <dbReference type="ARBA" id="ARBA00022840"/>
    </source>
</evidence>
<organism evidence="9 10">
    <name type="scientific">Streptomyces prunicolor</name>
    <dbReference type="NCBI Taxonomy" id="67348"/>
    <lineage>
        <taxon>Bacteria</taxon>
        <taxon>Bacillati</taxon>
        <taxon>Actinomycetota</taxon>
        <taxon>Actinomycetes</taxon>
        <taxon>Kitasatosporales</taxon>
        <taxon>Streptomycetaceae</taxon>
        <taxon>Streptomyces</taxon>
    </lineage>
</organism>
<dbReference type="InterPro" id="IPR047187">
    <property type="entry name" value="SF1_C_Upf1"/>
</dbReference>
<sequence>MTSSTLELASPLVLVPGGSLDKQLRDKARIHPGLPAVEQLARDLGALRNGVPARLDEGGGGRGPSLLVHTTAYRLRLYPTDRGTGYFVSAVDPVRLRDHHELAKSCLLVRPPAWRLVFGVRDIPQDADAGWQRIQEAWQHLGTVLTEHRETAATNPAQQTFLDSVGRLVDATQRITTREERRGGPYPYAEFASTGGQRSGRHSMYEFRLALSDVPDEGAFVEVRGEAEMRGQVTRRDGRRVTVRFDQAVSWERIPRQGELAVTPSTVVFDKQREALALLGSGRAGNPLLLPALVEHRVRALRPVSVTPGEALDPDQLTAFRKALATDDVLVVLGPPGTGKTRTITQIAHACATGRAGGRTDGDARNRVLVTSHTNRAVDNVLAKLPRDLVVVRVGNDGKVSEDGRPYLLERQAGELAEEVSQAMTQRVAAYAQVDTARRRADELTRALDRLDRLRAAEKSAAAGLDSARRTAGDPVRKRLDALAARREHDQGTRDGVVQRIERAEPKYVRARERSEGRAFGSLFRAPARRWQRRLDELRAQDEELRTTLTALDTALAATHLELEQVTRDAPAVRAARDAWQGAAVDRADSQHKAYDIADRAIAAIAHLESPPEPGRTEDAEAARGQLRALERWLGEWLPLLVARRQLATEWQAAIAADSQQLAPELIRYAHVVGATCIGTASRPELSGLDFDLAIVDEAGQIGIADALVPLVRARRGVLVGDHKQLPPFLDTEVAEWGKDITSAELRGLMTKSALERLVDGLPDSHIVQLTLQRRMPVEIAGFVSAAFYDDRLRTEHDHPYHDPLFSSPIAFVDTGELPPRDRQESSDTRAGESFGRVGVRNHCEARLLARLAAFYHRRGNEWAVIVPYRAQVAAVVAELSRLIGDGRRAREGVGTVDSFQGGEREVILYGFTRSNSQGRIGFLKELRRANVAFTRAQRQLVLTGDLGTLLRADDPDFRALAQNLHTHLKRHGDIRSHDDVTALLAKAAQEGDGA</sequence>
<dbReference type="SUPFAM" id="SSF52540">
    <property type="entry name" value="P-loop containing nucleoside triphosphate hydrolases"/>
    <property type="match status" value="1"/>
</dbReference>
<feature type="coiled-coil region" evidence="6">
    <location>
        <begin position="434"/>
        <end position="461"/>
    </location>
</feature>
<evidence type="ECO:0000259" key="8">
    <source>
        <dbReference type="Pfam" id="PF13087"/>
    </source>
</evidence>
<keyword evidence="4" id="KW-0347">Helicase</keyword>
<keyword evidence="5" id="KW-0067">ATP-binding</keyword>
<dbReference type="Gene3D" id="3.40.50.300">
    <property type="entry name" value="P-loop containing nucleotide triphosphate hydrolases"/>
    <property type="match status" value="2"/>
</dbReference>
<evidence type="ECO:0000256" key="3">
    <source>
        <dbReference type="ARBA" id="ARBA00022801"/>
    </source>
</evidence>
<accession>A0ABU4F678</accession>
<reference evidence="9 10" key="1">
    <citation type="submission" date="2023-10" db="EMBL/GenBank/DDBJ databases">
        <title>Characterization of rhizosphere-enriched actinobacteria from wheat plants lab-grown on chernevaya soil.</title>
        <authorList>
            <person name="Tikhonova E.N."/>
            <person name="Konopkin A."/>
            <person name="Kravchenko I.K."/>
        </authorList>
    </citation>
    <scope>NUCLEOTIDE SEQUENCE [LARGE SCALE GENOMIC DNA]</scope>
    <source>
        <strain evidence="9 10">RR29</strain>
    </source>
</reference>
<dbReference type="Pfam" id="PF13087">
    <property type="entry name" value="AAA_12"/>
    <property type="match status" value="1"/>
</dbReference>
<dbReference type="PANTHER" id="PTHR43788:SF8">
    <property type="entry name" value="DNA-BINDING PROTEIN SMUBP-2"/>
    <property type="match status" value="1"/>
</dbReference>
<dbReference type="RefSeq" id="WP_317770776.1">
    <property type="nucleotide sequence ID" value="NZ_JAWMAJ010000022.1"/>
</dbReference>
<dbReference type="CDD" id="cd18808">
    <property type="entry name" value="SF1_C_Upf1"/>
    <property type="match status" value="1"/>
</dbReference>
<evidence type="ECO:0000256" key="4">
    <source>
        <dbReference type="ARBA" id="ARBA00022806"/>
    </source>
</evidence>
<keyword evidence="3" id="KW-0378">Hydrolase</keyword>
<dbReference type="EMBL" id="JAWMAJ010000022">
    <property type="protein sequence ID" value="MDV7216091.1"/>
    <property type="molecule type" value="Genomic_DNA"/>
</dbReference>
<evidence type="ECO:0000313" key="9">
    <source>
        <dbReference type="EMBL" id="MDV7216091.1"/>
    </source>
</evidence>
<evidence type="ECO:0000256" key="6">
    <source>
        <dbReference type="SAM" id="Coils"/>
    </source>
</evidence>
<evidence type="ECO:0000313" key="10">
    <source>
        <dbReference type="Proteomes" id="UP001187346"/>
    </source>
</evidence>
<gene>
    <name evidence="9" type="ORF">R5A26_09010</name>
</gene>
<name>A0ABU4F678_9ACTN</name>
<dbReference type="InterPro" id="IPR041679">
    <property type="entry name" value="DNA2/NAM7-like_C"/>
</dbReference>
<dbReference type="Proteomes" id="UP001187346">
    <property type="component" value="Unassembled WGS sequence"/>
</dbReference>
<dbReference type="InterPro" id="IPR041677">
    <property type="entry name" value="DNA2/NAM7_AAA_11"/>
</dbReference>
<dbReference type="InterPro" id="IPR027417">
    <property type="entry name" value="P-loop_NTPase"/>
</dbReference>
<dbReference type="InterPro" id="IPR050534">
    <property type="entry name" value="Coronavir_polyprotein_1ab"/>
</dbReference>
<keyword evidence="10" id="KW-1185">Reference proteome</keyword>
<dbReference type="Pfam" id="PF13086">
    <property type="entry name" value="AAA_11"/>
    <property type="match status" value="2"/>
</dbReference>
<feature type="domain" description="DNA2/NAM7 helicase helicase" evidence="7">
    <location>
        <begin position="644"/>
        <end position="730"/>
    </location>
</feature>
<evidence type="ECO:0000256" key="2">
    <source>
        <dbReference type="ARBA" id="ARBA00022741"/>
    </source>
</evidence>
<dbReference type="PANTHER" id="PTHR43788">
    <property type="entry name" value="DNA2/NAM7 HELICASE FAMILY MEMBER"/>
    <property type="match status" value="1"/>
</dbReference>
<comment type="caution">
    <text evidence="9">The sequence shown here is derived from an EMBL/GenBank/DDBJ whole genome shotgun (WGS) entry which is preliminary data.</text>
</comment>
<evidence type="ECO:0000256" key="1">
    <source>
        <dbReference type="ARBA" id="ARBA00007913"/>
    </source>
</evidence>
<keyword evidence="6" id="KW-0175">Coiled coil</keyword>
<proteinExistence type="inferred from homology"/>
<feature type="domain" description="DNA2/NAM7 helicase-like C-terminal" evidence="8">
    <location>
        <begin position="751"/>
        <end position="946"/>
    </location>
</feature>